<comment type="similarity">
    <text evidence="1 10">Belongs to the GST superfamily. Pi family.</text>
</comment>
<evidence type="ECO:0000256" key="8">
    <source>
        <dbReference type="ARBA" id="ARBA00056425"/>
    </source>
</evidence>
<dbReference type="RefSeq" id="XP_044772975.1">
    <property type="nucleotide sequence ID" value="XM_044917040.1"/>
</dbReference>
<dbReference type="InterPro" id="IPR050213">
    <property type="entry name" value="GST_superfamily"/>
</dbReference>
<proteinExistence type="inferred from homology"/>
<comment type="function">
    <text evidence="8">Conjugation of reduced glutathione to a wide number of exogenous and endogenous hydrophobic electrophiles. Involved in the formation of glutathione conjugates of both prostaglandin A2 (PGA2) and prostaglandin J2 (PGJ2). Participates in the formation of novel hepoxilin regioisomers. Negatively regulates CDK5 activity via p25/p35 translocation to prevent neurodegeneration.</text>
</comment>
<dbReference type="InterPro" id="IPR004046">
    <property type="entry name" value="GST_C"/>
</dbReference>
<dbReference type="EC" id="2.5.1.18" evidence="10"/>
<comment type="catalytic activity">
    <reaction evidence="5">
        <text>11(S)-hydroxy-14(S),15(S)-epoxy-(5Z,8Z,12E)-eicosatrienoate + glutathione = (11S,15S)-dihydroxy-14(R)-S-glutathionyl-(5Z,8Z,12E)-eicosatrienoate</text>
        <dbReference type="Rhea" id="RHEA:50260"/>
        <dbReference type="ChEBI" id="CHEBI:57925"/>
        <dbReference type="ChEBI" id="CHEBI:132200"/>
        <dbReference type="ChEBI" id="CHEBI:132201"/>
    </reaction>
    <physiologicalReaction direction="left-to-right" evidence="5">
        <dbReference type="Rhea" id="RHEA:50261"/>
    </physiologicalReaction>
</comment>
<comment type="subcellular location">
    <subcellularLocation>
        <location evidence="10">Cytoplasm</location>
    </subcellularLocation>
    <subcellularLocation>
        <location evidence="10">Mitochondrion</location>
    </subcellularLocation>
    <subcellularLocation>
        <location evidence="10">Nucleus</location>
    </subcellularLocation>
</comment>
<dbReference type="Pfam" id="PF14497">
    <property type="entry name" value="GST_C_3"/>
    <property type="match status" value="1"/>
</dbReference>
<protein>
    <recommendedName>
        <fullName evidence="10">Glutathione S-transferase</fullName>
        <ecNumber evidence="10">2.5.1.18</ecNumber>
    </recommendedName>
    <alternativeName>
        <fullName evidence="10">GST class-pi</fullName>
    </alternativeName>
</protein>
<dbReference type="PROSITE" id="PS50404">
    <property type="entry name" value="GST_NTER"/>
    <property type="match status" value="1"/>
</dbReference>
<keyword evidence="2 10" id="KW-0808">Transferase</keyword>
<feature type="domain" description="GST C-terminal" evidence="12">
    <location>
        <begin position="83"/>
        <end position="204"/>
    </location>
</feature>
<evidence type="ECO:0000256" key="4">
    <source>
        <dbReference type="ARBA" id="ARBA00050230"/>
    </source>
</evidence>
<comment type="catalytic activity">
    <reaction evidence="6">
        <text>prostaglandin A2 + glutathione = prostaglandin A2-S-(S)-glutathione</text>
        <dbReference type="Rhea" id="RHEA:50800"/>
        <dbReference type="ChEBI" id="CHEBI:57925"/>
        <dbReference type="ChEBI" id="CHEBI:133370"/>
        <dbReference type="ChEBI" id="CHEBI:133769"/>
    </reaction>
    <physiologicalReaction direction="left-to-right" evidence="6">
        <dbReference type="Rhea" id="RHEA:50801"/>
    </physiologicalReaction>
</comment>
<evidence type="ECO:0000256" key="6">
    <source>
        <dbReference type="ARBA" id="ARBA00051481"/>
    </source>
</evidence>
<dbReference type="InterPro" id="IPR036282">
    <property type="entry name" value="Glutathione-S-Trfase_C_sf"/>
</dbReference>
<dbReference type="KEGG" id="nsu:110582361"/>
<dbReference type="InterPro" id="IPR004045">
    <property type="entry name" value="Glutathione_S-Trfase_N"/>
</dbReference>
<dbReference type="Gene3D" id="1.20.1050.10">
    <property type="match status" value="1"/>
</dbReference>
<evidence type="ECO:0000313" key="14">
    <source>
        <dbReference type="RefSeq" id="XP_044772975.1"/>
    </source>
</evidence>
<comment type="catalytic activity">
    <reaction evidence="7">
        <text>prostaglandin J2 + glutathione = prostaglandin J2-S-(R)-glutathione</text>
        <dbReference type="Rhea" id="RHEA:50804"/>
        <dbReference type="ChEBI" id="CHEBI:57925"/>
        <dbReference type="ChEBI" id="CHEBI:133396"/>
        <dbReference type="ChEBI" id="CHEBI:133771"/>
    </reaction>
    <physiologicalReaction direction="left-to-right" evidence="7">
        <dbReference type="Rhea" id="RHEA:50805"/>
    </physiologicalReaction>
</comment>
<gene>
    <name evidence="14" type="primary">LOC110582361</name>
</gene>
<evidence type="ECO:0000256" key="1">
    <source>
        <dbReference type="ARBA" id="ARBA00007297"/>
    </source>
</evidence>
<reference evidence="14" key="1">
    <citation type="submission" date="2025-08" db="UniProtKB">
        <authorList>
            <consortium name="RefSeq"/>
        </authorList>
    </citation>
    <scope>IDENTIFICATION</scope>
    <source>
        <tissue evidence="14">Blood</tissue>
    </source>
</reference>
<dbReference type="Gene3D" id="3.40.30.10">
    <property type="entry name" value="Glutaredoxin"/>
    <property type="match status" value="1"/>
</dbReference>
<dbReference type="SFLD" id="SFLDS00019">
    <property type="entry name" value="Glutathione_Transferase_(cytos"/>
    <property type="match status" value="1"/>
</dbReference>
<evidence type="ECO:0000256" key="7">
    <source>
        <dbReference type="ARBA" id="ARBA00051593"/>
    </source>
</evidence>
<dbReference type="GO" id="GO:0004364">
    <property type="term" value="F:glutathione transferase activity"/>
    <property type="evidence" value="ECO:0007669"/>
    <property type="project" value="UniProtKB-UniRule"/>
</dbReference>
<name>A0A8M1MIP4_NEOSC</name>
<dbReference type="GeneID" id="110582361"/>
<dbReference type="InterPro" id="IPR040079">
    <property type="entry name" value="Glutathione_S-Trfase"/>
</dbReference>
<dbReference type="SUPFAM" id="SSF52833">
    <property type="entry name" value="Thioredoxin-like"/>
    <property type="match status" value="1"/>
</dbReference>
<comment type="catalytic activity">
    <reaction evidence="3">
        <text>RX + glutathione = an S-substituted glutathione + a halide anion + H(+)</text>
        <dbReference type="Rhea" id="RHEA:16437"/>
        <dbReference type="ChEBI" id="CHEBI:15378"/>
        <dbReference type="ChEBI" id="CHEBI:16042"/>
        <dbReference type="ChEBI" id="CHEBI:17792"/>
        <dbReference type="ChEBI" id="CHEBI:57925"/>
        <dbReference type="ChEBI" id="CHEBI:90779"/>
        <dbReference type="EC" id="2.5.1.18"/>
    </reaction>
    <physiologicalReaction direction="left-to-right" evidence="3">
        <dbReference type="Rhea" id="RHEA:16438"/>
    </physiologicalReaction>
</comment>
<evidence type="ECO:0000256" key="9">
    <source>
        <dbReference type="ARBA" id="ARBA00062404"/>
    </source>
</evidence>
<accession>A0A8M1MIP4</accession>
<dbReference type="FunFam" id="1.20.1050.10:FF:000053">
    <property type="entry name" value="Glutathione S-transferase P"/>
    <property type="match status" value="1"/>
</dbReference>
<dbReference type="Proteomes" id="UP000248481">
    <property type="component" value="Chromosome 7"/>
</dbReference>
<evidence type="ECO:0000259" key="11">
    <source>
        <dbReference type="PROSITE" id="PS50404"/>
    </source>
</evidence>
<comment type="catalytic activity">
    <reaction evidence="4">
        <text>prostaglandin J2 + glutathione = prostaglandin J2-S-(S)-glutathione</text>
        <dbReference type="Rhea" id="RHEA:50808"/>
        <dbReference type="ChEBI" id="CHEBI:57925"/>
        <dbReference type="ChEBI" id="CHEBI:133396"/>
        <dbReference type="ChEBI" id="CHEBI:133772"/>
    </reaction>
    <physiologicalReaction direction="left-to-right" evidence="4">
        <dbReference type="Rhea" id="RHEA:50809"/>
    </physiologicalReaction>
</comment>
<dbReference type="InterPro" id="IPR036249">
    <property type="entry name" value="Thioredoxin-like_sf"/>
</dbReference>
<dbReference type="SUPFAM" id="SSF47616">
    <property type="entry name" value="GST C-terminal domain-like"/>
    <property type="match status" value="1"/>
</dbReference>
<keyword evidence="13" id="KW-1185">Reference proteome</keyword>
<dbReference type="PANTHER" id="PTHR11571:SF248">
    <property type="entry name" value="GLUTATHIONE S-TRANSFERASE"/>
    <property type="match status" value="1"/>
</dbReference>
<evidence type="ECO:0000256" key="5">
    <source>
        <dbReference type="ARBA" id="ARBA00050398"/>
    </source>
</evidence>
<keyword evidence="10" id="KW-0963">Cytoplasm</keyword>
<dbReference type="PROSITE" id="PS50405">
    <property type="entry name" value="GST_CTER"/>
    <property type="match status" value="1"/>
</dbReference>
<sequence length="210" mass="23592">MPPYTIVYFTTRGCCKAMCMLLPDQGQSWKEEVVTKESWLQGPLKASCLCGHLPKFQDGDLTMYQSNAILRHLGCTFGLYGKDQWEAVLVDMVKDGMEDVHRHCSQLIYRTNEEGKAKYFQEMPGHLKSFETLLIQNKEGKAFLVGDHISFANYNLLDLLLNHQVLAPGCLDSHPPALGLCGVPQQRAQAQGLPGLPQHVNRPVHETQKI</sequence>
<dbReference type="AlphaFoldDB" id="A0A8M1MIP4"/>
<evidence type="ECO:0000256" key="10">
    <source>
        <dbReference type="RuleBase" id="RU368105"/>
    </source>
</evidence>
<dbReference type="InterPro" id="IPR003082">
    <property type="entry name" value="GST_pi"/>
</dbReference>
<comment type="subunit">
    <text evidence="9">Homodimer. Interacts with CDK5.</text>
</comment>
<organism evidence="13 14">
    <name type="scientific">Neomonachus schauinslandi</name>
    <name type="common">Hawaiian monk seal</name>
    <name type="synonym">Monachus schauinslandi</name>
    <dbReference type="NCBI Taxonomy" id="29088"/>
    <lineage>
        <taxon>Eukaryota</taxon>
        <taxon>Metazoa</taxon>
        <taxon>Chordata</taxon>
        <taxon>Craniata</taxon>
        <taxon>Vertebrata</taxon>
        <taxon>Euteleostomi</taxon>
        <taxon>Mammalia</taxon>
        <taxon>Eutheria</taxon>
        <taxon>Laurasiatheria</taxon>
        <taxon>Carnivora</taxon>
        <taxon>Caniformia</taxon>
        <taxon>Pinnipedia</taxon>
        <taxon>Phocidae</taxon>
        <taxon>Monachinae</taxon>
        <taxon>Monachini</taxon>
        <taxon>Neomonachus</taxon>
    </lineage>
</organism>
<dbReference type="GO" id="GO:0006749">
    <property type="term" value="P:glutathione metabolic process"/>
    <property type="evidence" value="ECO:0007669"/>
    <property type="project" value="UniProtKB-UniRule"/>
</dbReference>
<evidence type="ECO:0000256" key="3">
    <source>
        <dbReference type="ARBA" id="ARBA00049385"/>
    </source>
</evidence>
<dbReference type="SFLD" id="SFLDG01205">
    <property type="entry name" value="AMPS.1"/>
    <property type="match status" value="1"/>
</dbReference>
<keyword evidence="10" id="KW-0496">Mitochondrion</keyword>
<dbReference type="GO" id="GO:0005634">
    <property type="term" value="C:nucleus"/>
    <property type="evidence" value="ECO:0007669"/>
    <property type="project" value="UniProtKB-SubCell"/>
</dbReference>
<dbReference type="InterPro" id="IPR010987">
    <property type="entry name" value="Glutathione-S-Trfase_C-like"/>
</dbReference>
<evidence type="ECO:0000259" key="12">
    <source>
        <dbReference type="PROSITE" id="PS50405"/>
    </source>
</evidence>
<evidence type="ECO:0000256" key="2">
    <source>
        <dbReference type="ARBA" id="ARBA00022679"/>
    </source>
</evidence>
<dbReference type="GO" id="GO:0005739">
    <property type="term" value="C:mitochondrion"/>
    <property type="evidence" value="ECO:0007669"/>
    <property type="project" value="UniProtKB-SubCell"/>
</dbReference>
<dbReference type="PRINTS" id="PR01268">
    <property type="entry name" value="GSTRNSFRASEP"/>
</dbReference>
<dbReference type="SFLD" id="SFLDG00363">
    <property type="entry name" value="AMPS_(cytGST):_Alpha-__Mu-__Pi"/>
    <property type="match status" value="1"/>
</dbReference>
<dbReference type="GO" id="GO:0005829">
    <property type="term" value="C:cytosol"/>
    <property type="evidence" value="ECO:0007669"/>
    <property type="project" value="TreeGrafter"/>
</dbReference>
<evidence type="ECO:0000313" key="13">
    <source>
        <dbReference type="Proteomes" id="UP000248481"/>
    </source>
</evidence>
<keyword evidence="10" id="KW-0539">Nucleus</keyword>
<feature type="domain" description="GST N-terminal" evidence="11">
    <location>
        <begin position="2"/>
        <end position="81"/>
    </location>
</feature>
<dbReference type="PANTHER" id="PTHR11571">
    <property type="entry name" value="GLUTATHIONE S-TRANSFERASE"/>
    <property type="match status" value="1"/>
</dbReference>